<dbReference type="GO" id="GO:0019166">
    <property type="term" value="F:trans-2-enoyl-CoA reductase (NADPH) activity"/>
    <property type="evidence" value="ECO:0007669"/>
    <property type="project" value="UniProtKB-EC"/>
</dbReference>
<dbReference type="CDD" id="cd05233">
    <property type="entry name" value="SDR_c"/>
    <property type="match status" value="1"/>
</dbReference>
<dbReference type="GO" id="GO:0005777">
    <property type="term" value="C:peroxisome"/>
    <property type="evidence" value="ECO:0007669"/>
    <property type="project" value="UniProtKB-SubCell"/>
</dbReference>
<evidence type="ECO:0000256" key="11">
    <source>
        <dbReference type="ARBA" id="ARBA00037124"/>
    </source>
</evidence>
<reference evidence="22 23" key="1">
    <citation type="journal article" date="2011" name="J. Gen. Appl. Microbiol.">
        <title>Draft genome sequencing of the enigmatic yeast Saitoella complicata.</title>
        <authorList>
            <person name="Nishida H."/>
            <person name="Hamamoto M."/>
            <person name="Sugiyama J."/>
        </authorList>
    </citation>
    <scope>NUCLEOTIDE SEQUENCE [LARGE SCALE GENOMIC DNA]</scope>
    <source>
        <strain evidence="22 23">NRRL Y-17804</strain>
    </source>
</reference>
<keyword evidence="23" id="KW-1185">Reference proteome</keyword>
<evidence type="ECO:0000256" key="14">
    <source>
        <dbReference type="ARBA" id="ARBA00041063"/>
    </source>
</evidence>
<comment type="catalytic activity">
    <reaction evidence="20">
        <text>(2E)-octenoyl-CoA + NADPH + H(+) = octanoyl-CoA + NADP(+)</text>
        <dbReference type="Rhea" id="RHEA:44952"/>
        <dbReference type="ChEBI" id="CHEBI:15378"/>
        <dbReference type="ChEBI" id="CHEBI:57386"/>
        <dbReference type="ChEBI" id="CHEBI:57783"/>
        <dbReference type="ChEBI" id="CHEBI:58349"/>
        <dbReference type="ChEBI" id="CHEBI:62242"/>
    </reaction>
    <physiologicalReaction direction="left-to-right" evidence="20">
        <dbReference type="Rhea" id="RHEA:44953"/>
    </physiologicalReaction>
</comment>
<keyword evidence="9" id="KW-0576">Peroxisome</keyword>
<accession>A0A0E9NRY7</accession>
<dbReference type="AlphaFoldDB" id="A0A0E9NRY7"/>
<evidence type="ECO:0000256" key="17">
    <source>
        <dbReference type="ARBA" id="ARBA00049108"/>
    </source>
</evidence>
<keyword evidence="10" id="KW-0275">Fatty acid biosynthesis</keyword>
<evidence type="ECO:0000256" key="20">
    <source>
        <dbReference type="ARBA" id="ARBA00049559"/>
    </source>
</evidence>
<comment type="subcellular location">
    <subcellularLocation>
        <location evidence="1">Peroxisome</location>
    </subcellularLocation>
</comment>
<reference evidence="22 23" key="3">
    <citation type="journal article" date="2015" name="Genome Announc.">
        <title>Draft Genome Sequence of the Archiascomycetous Yeast Saitoella complicata.</title>
        <authorList>
            <person name="Yamauchi K."/>
            <person name="Kondo S."/>
            <person name="Hamamoto M."/>
            <person name="Takahashi Y."/>
            <person name="Ogura Y."/>
            <person name="Hayashi T."/>
            <person name="Nishida H."/>
        </authorList>
    </citation>
    <scope>NUCLEOTIDE SEQUENCE [LARGE SCALE GENOMIC DNA]</scope>
    <source>
        <strain evidence="22 23">NRRL Y-17804</strain>
    </source>
</reference>
<comment type="catalytic activity">
    <reaction evidence="16">
        <text>(2E)-tetradecenoyl-CoA + NADPH + H(+) = tetradecanoyl-CoA + NADP(+)</text>
        <dbReference type="Rhea" id="RHEA:44968"/>
        <dbReference type="ChEBI" id="CHEBI:15378"/>
        <dbReference type="ChEBI" id="CHEBI:57385"/>
        <dbReference type="ChEBI" id="CHEBI:57783"/>
        <dbReference type="ChEBI" id="CHEBI:58349"/>
        <dbReference type="ChEBI" id="CHEBI:61405"/>
    </reaction>
    <physiologicalReaction direction="left-to-right" evidence="16">
        <dbReference type="Rhea" id="RHEA:44969"/>
    </physiologicalReaction>
</comment>
<evidence type="ECO:0000256" key="10">
    <source>
        <dbReference type="ARBA" id="ARBA00023160"/>
    </source>
</evidence>
<dbReference type="GO" id="GO:0033306">
    <property type="term" value="P:phytol metabolic process"/>
    <property type="evidence" value="ECO:0007669"/>
    <property type="project" value="TreeGrafter"/>
</dbReference>
<dbReference type="STRING" id="698492.A0A0E9NRY7"/>
<evidence type="ECO:0000256" key="19">
    <source>
        <dbReference type="ARBA" id="ARBA00049386"/>
    </source>
</evidence>
<comment type="subunit">
    <text evidence="12">Interacts with PEX5, probably required to target it into peroxisomes.</text>
</comment>
<evidence type="ECO:0000256" key="1">
    <source>
        <dbReference type="ARBA" id="ARBA00004275"/>
    </source>
</evidence>
<evidence type="ECO:0000256" key="5">
    <source>
        <dbReference type="ARBA" id="ARBA00022832"/>
    </source>
</evidence>
<comment type="catalytic activity">
    <reaction evidence="15">
        <text>(2E)-dodecenoyl-CoA + NADPH + H(+) = dodecanoyl-CoA + NADP(+)</text>
        <dbReference type="Rhea" id="RHEA:44964"/>
        <dbReference type="ChEBI" id="CHEBI:15378"/>
        <dbReference type="ChEBI" id="CHEBI:57330"/>
        <dbReference type="ChEBI" id="CHEBI:57375"/>
        <dbReference type="ChEBI" id="CHEBI:57783"/>
        <dbReference type="ChEBI" id="CHEBI:58349"/>
    </reaction>
    <physiologicalReaction direction="left-to-right" evidence="15">
        <dbReference type="Rhea" id="RHEA:44965"/>
    </physiologicalReaction>
</comment>
<dbReference type="SUPFAM" id="SSF51735">
    <property type="entry name" value="NAD(P)-binding Rossmann-fold domains"/>
    <property type="match status" value="1"/>
</dbReference>
<comment type="catalytic activity">
    <reaction evidence="19">
        <text>(2E)-decenoyl-CoA + NADPH + H(+) = decanoyl-CoA + NADP(+)</text>
        <dbReference type="Rhea" id="RHEA:44960"/>
        <dbReference type="ChEBI" id="CHEBI:15378"/>
        <dbReference type="ChEBI" id="CHEBI:57783"/>
        <dbReference type="ChEBI" id="CHEBI:58349"/>
        <dbReference type="ChEBI" id="CHEBI:61406"/>
        <dbReference type="ChEBI" id="CHEBI:61430"/>
    </reaction>
    <physiologicalReaction direction="left-to-right" evidence="19">
        <dbReference type="Rhea" id="RHEA:44961"/>
    </physiologicalReaction>
</comment>
<dbReference type="GO" id="GO:0006633">
    <property type="term" value="P:fatty acid biosynthetic process"/>
    <property type="evidence" value="ECO:0007669"/>
    <property type="project" value="UniProtKB-KW"/>
</dbReference>
<dbReference type="Gene3D" id="3.40.50.720">
    <property type="entry name" value="NAD(P)-binding Rossmann-like Domain"/>
    <property type="match status" value="1"/>
</dbReference>
<protein>
    <recommendedName>
        <fullName evidence="14">Peroxisomal trans-2-enoyl-CoA reductase</fullName>
        <ecNumber evidence="13">1.3.1.38</ecNumber>
    </recommendedName>
</protein>
<dbReference type="EC" id="1.3.1.38" evidence="13"/>
<keyword evidence="3" id="KW-0444">Lipid biosynthesis</keyword>
<dbReference type="InterPro" id="IPR002347">
    <property type="entry name" value="SDR_fam"/>
</dbReference>
<dbReference type="InterPro" id="IPR036291">
    <property type="entry name" value="NAD(P)-bd_dom_sf"/>
</dbReference>
<dbReference type="Proteomes" id="UP000033140">
    <property type="component" value="Unassembled WGS sequence"/>
</dbReference>
<dbReference type="EMBL" id="BACD03000078">
    <property type="protein sequence ID" value="GAO52647.1"/>
    <property type="molecule type" value="Genomic_DNA"/>
</dbReference>
<comment type="catalytic activity">
    <reaction evidence="17">
        <text>(2E)-hexenoyl-CoA + NADPH + H(+) = hexanoyl-CoA + NADP(+)</text>
        <dbReference type="Rhea" id="RHEA:44956"/>
        <dbReference type="ChEBI" id="CHEBI:15378"/>
        <dbReference type="ChEBI" id="CHEBI:57783"/>
        <dbReference type="ChEBI" id="CHEBI:58349"/>
        <dbReference type="ChEBI" id="CHEBI:62077"/>
        <dbReference type="ChEBI" id="CHEBI:62620"/>
    </reaction>
    <physiologicalReaction direction="left-to-right" evidence="17">
        <dbReference type="Rhea" id="RHEA:44957"/>
    </physiologicalReaction>
</comment>
<comment type="caution">
    <text evidence="22">The sequence shown here is derived from an EMBL/GenBank/DDBJ whole genome shotgun (WGS) entry which is preliminary data.</text>
</comment>
<sequence>MEKEYISKRGCLRAVKSGGRGALTIGKNVFRIVRVKGLGFFVYFYASKARTASWGRVRIRAGSGDGGVAIILKKLNIWTSTTSTQPNCKTDQSSSSNMPDEVSGSQEYASPYHPQGKLYGFVCVVTGAGPKNAIGYSTVLELAAHGVAVIYAIDTTLPNLDALVSACASTSPNTKILGVELDVNGEQGHLELIDDILNLWGRLDVWVSTSTALGPGHLTSTGPGGLTETMVAEAVAPFWAVKWAPGAMKKVCSKRDYPNAAPKKSSFGSIIVVTHTASQVAGPWGPALVMASHAALGVVRSGCRELAGTGVRINAISAGVIEHRGREEAAVVKGVPLMRAGKPEEVGKVVGFLASGFSSYVNGANIVVDGGATAVGCM</sequence>
<gene>
    <name evidence="22" type="ORF">G7K_6719-t1</name>
</gene>
<evidence type="ECO:0000256" key="15">
    <source>
        <dbReference type="ARBA" id="ARBA00047570"/>
    </source>
</evidence>
<name>A0A0E9NRY7_SAICN</name>
<evidence type="ECO:0000256" key="9">
    <source>
        <dbReference type="ARBA" id="ARBA00023140"/>
    </source>
</evidence>
<evidence type="ECO:0000313" key="23">
    <source>
        <dbReference type="Proteomes" id="UP000033140"/>
    </source>
</evidence>
<keyword evidence="6" id="KW-0521">NADP</keyword>
<evidence type="ECO:0000256" key="18">
    <source>
        <dbReference type="ARBA" id="ARBA00049251"/>
    </source>
</evidence>
<evidence type="ECO:0000256" key="2">
    <source>
        <dbReference type="ARBA" id="ARBA00005189"/>
    </source>
</evidence>
<comment type="pathway">
    <text evidence="2">Lipid metabolism.</text>
</comment>
<dbReference type="PANTHER" id="PTHR24317">
    <property type="entry name" value="PEROXISOMAL TRANS-2-ENOYL-COA REDUCTASE"/>
    <property type="match status" value="1"/>
</dbReference>
<keyword evidence="5" id="KW-0276">Fatty acid metabolism</keyword>
<comment type="function">
    <text evidence="11">Participates in chain elongation of fatty acids. Catalyzes the reduction of trans-2-enoyl-CoAs of varying chain lengths from 6:1 to 16:1, having maximum activity with 10:1 CoA. Has no 2,4-dienoyl-CoA reductase activity.</text>
</comment>
<keyword evidence="8" id="KW-0443">Lipid metabolism</keyword>
<comment type="catalytic activity">
    <reaction evidence="18">
        <text>a (2E)-enoyl-CoA + NADPH + H(+) = a 2,3-saturated acyl-CoA + NADP(+)</text>
        <dbReference type="Rhea" id="RHEA:33763"/>
        <dbReference type="ChEBI" id="CHEBI:15378"/>
        <dbReference type="ChEBI" id="CHEBI:57783"/>
        <dbReference type="ChEBI" id="CHEBI:58349"/>
        <dbReference type="ChEBI" id="CHEBI:58856"/>
        <dbReference type="ChEBI" id="CHEBI:65111"/>
        <dbReference type="EC" id="1.3.1.38"/>
    </reaction>
    <physiologicalReaction direction="left-to-right" evidence="18">
        <dbReference type="Rhea" id="RHEA:33764"/>
    </physiologicalReaction>
</comment>
<evidence type="ECO:0000256" key="7">
    <source>
        <dbReference type="ARBA" id="ARBA00023002"/>
    </source>
</evidence>
<dbReference type="PRINTS" id="PR00081">
    <property type="entry name" value="GDHRDH"/>
</dbReference>
<dbReference type="InterPro" id="IPR052388">
    <property type="entry name" value="Peroxisomal_t2-enoyl-CoA_red"/>
</dbReference>
<evidence type="ECO:0000256" key="16">
    <source>
        <dbReference type="ARBA" id="ARBA00048686"/>
    </source>
</evidence>
<dbReference type="PANTHER" id="PTHR24317:SF7">
    <property type="entry name" value="PEROXISOMAL TRANS-2-ENOYL-COA REDUCTASE"/>
    <property type="match status" value="1"/>
</dbReference>
<evidence type="ECO:0000256" key="6">
    <source>
        <dbReference type="ARBA" id="ARBA00022857"/>
    </source>
</evidence>
<proteinExistence type="predicted"/>
<keyword evidence="7" id="KW-0560">Oxidoreductase</keyword>
<evidence type="ECO:0000313" key="22">
    <source>
        <dbReference type="EMBL" id="GAO52647.1"/>
    </source>
</evidence>
<evidence type="ECO:0000256" key="21">
    <source>
        <dbReference type="SAM" id="MobiDB-lite"/>
    </source>
</evidence>
<organism evidence="22 23">
    <name type="scientific">Saitoella complicata (strain BCRC 22490 / CBS 7301 / JCM 7358 / NBRC 10748 / NRRL Y-17804)</name>
    <dbReference type="NCBI Taxonomy" id="698492"/>
    <lineage>
        <taxon>Eukaryota</taxon>
        <taxon>Fungi</taxon>
        <taxon>Dikarya</taxon>
        <taxon>Ascomycota</taxon>
        <taxon>Taphrinomycotina</taxon>
        <taxon>Taphrinomycotina incertae sedis</taxon>
        <taxon>Saitoella</taxon>
    </lineage>
</organism>
<evidence type="ECO:0000256" key="13">
    <source>
        <dbReference type="ARBA" id="ARBA00038849"/>
    </source>
</evidence>
<evidence type="ECO:0000256" key="12">
    <source>
        <dbReference type="ARBA" id="ARBA00038622"/>
    </source>
</evidence>
<evidence type="ECO:0000256" key="8">
    <source>
        <dbReference type="ARBA" id="ARBA00023098"/>
    </source>
</evidence>
<reference evidence="22 23" key="2">
    <citation type="journal article" date="2014" name="J. Gen. Appl. Microbiol.">
        <title>The early diverging ascomycetous budding yeast Saitoella complicata has three histone deacetylases belonging to the Clr6, Hos2, and Rpd3 lineages.</title>
        <authorList>
            <person name="Nishida H."/>
            <person name="Matsumoto T."/>
            <person name="Kondo S."/>
            <person name="Hamamoto M."/>
            <person name="Yoshikawa H."/>
        </authorList>
    </citation>
    <scope>NUCLEOTIDE SEQUENCE [LARGE SCALE GENOMIC DNA]</scope>
    <source>
        <strain evidence="22 23">NRRL Y-17804</strain>
    </source>
</reference>
<feature type="region of interest" description="Disordered" evidence="21">
    <location>
        <begin position="82"/>
        <end position="106"/>
    </location>
</feature>
<evidence type="ECO:0000256" key="3">
    <source>
        <dbReference type="ARBA" id="ARBA00022516"/>
    </source>
</evidence>
<dbReference type="Pfam" id="PF13561">
    <property type="entry name" value="adh_short_C2"/>
    <property type="match status" value="1"/>
</dbReference>
<keyword evidence="4" id="KW-0597">Phosphoprotein</keyword>
<evidence type="ECO:0000256" key="4">
    <source>
        <dbReference type="ARBA" id="ARBA00022553"/>
    </source>
</evidence>